<dbReference type="EMBL" id="SDMP01000004">
    <property type="protein sequence ID" value="RYR63144.1"/>
    <property type="molecule type" value="Genomic_DNA"/>
</dbReference>
<evidence type="ECO:0008006" key="3">
    <source>
        <dbReference type="Google" id="ProtNLM"/>
    </source>
</evidence>
<gene>
    <name evidence="1" type="ORF">Ahy_A04g020935</name>
</gene>
<comment type="caution">
    <text evidence="1">The sequence shown here is derived from an EMBL/GenBank/DDBJ whole genome shotgun (WGS) entry which is preliminary data.</text>
</comment>
<dbReference type="AlphaFoldDB" id="A0A445DIX1"/>
<dbReference type="Proteomes" id="UP000289738">
    <property type="component" value="Chromosome A04"/>
</dbReference>
<keyword evidence="2" id="KW-1185">Reference proteome</keyword>
<dbReference type="STRING" id="3818.A0A445DIX1"/>
<dbReference type="PANTHER" id="PTHR34676:SF17">
    <property type="entry name" value="OS06G0684500 PROTEIN"/>
    <property type="match status" value="1"/>
</dbReference>
<dbReference type="PANTHER" id="PTHR34676">
    <property type="entry name" value="DUF4219 DOMAIN-CONTAINING PROTEIN-RELATED"/>
    <property type="match status" value="1"/>
</dbReference>
<evidence type="ECO:0000313" key="2">
    <source>
        <dbReference type="Proteomes" id="UP000289738"/>
    </source>
</evidence>
<accession>A0A445DIX1</accession>
<reference evidence="1 2" key="1">
    <citation type="submission" date="2019-01" db="EMBL/GenBank/DDBJ databases">
        <title>Sequencing of cultivated peanut Arachis hypogaea provides insights into genome evolution and oil improvement.</title>
        <authorList>
            <person name="Chen X."/>
        </authorList>
    </citation>
    <scope>NUCLEOTIDE SEQUENCE [LARGE SCALE GENOMIC DNA]</scope>
    <source>
        <strain evidence="2">cv. Fuhuasheng</strain>
        <tissue evidence="1">Leaves</tissue>
    </source>
</reference>
<protein>
    <recommendedName>
        <fullName evidence="3">UBN2 domain-containing protein</fullName>
    </recommendedName>
</protein>
<organism evidence="1 2">
    <name type="scientific">Arachis hypogaea</name>
    <name type="common">Peanut</name>
    <dbReference type="NCBI Taxonomy" id="3818"/>
    <lineage>
        <taxon>Eukaryota</taxon>
        <taxon>Viridiplantae</taxon>
        <taxon>Streptophyta</taxon>
        <taxon>Embryophyta</taxon>
        <taxon>Tracheophyta</taxon>
        <taxon>Spermatophyta</taxon>
        <taxon>Magnoliopsida</taxon>
        <taxon>eudicotyledons</taxon>
        <taxon>Gunneridae</taxon>
        <taxon>Pentapetalae</taxon>
        <taxon>rosids</taxon>
        <taxon>fabids</taxon>
        <taxon>Fabales</taxon>
        <taxon>Fabaceae</taxon>
        <taxon>Papilionoideae</taxon>
        <taxon>50 kb inversion clade</taxon>
        <taxon>dalbergioids sensu lato</taxon>
        <taxon>Dalbergieae</taxon>
        <taxon>Pterocarpus clade</taxon>
        <taxon>Arachis</taxon>
    </lineage>
</organism>
<name>A0A445DIX1_ARAHY</name>
<sequence>MTIWIKSQDMSIWDVTKSCNFVPKKITTKKIDGVDKVLEEAKPKLRVNGPLMITKRLVHEYELFQMMENKKNEDMFGRFSNIITNLNLLGRKVPERDVVSKILRSLTPQWDSKVNVIQEGRNFEELTYD</sequence>
<evidence type="ECO:0000313" key="1">
    <source>
        <dbReference type="EMBL" id="RYR63144.1"/>
    </source>
</evidence>
<dbReference type="Pfam" id="PF14223">
    <property type="entry name" value="Retrotran_gag_2"/>
    <property type="match status" value="1"/>
</dbReference>
<proteinExistence type="predicted"/>